<accession>A0ABQ4WJT7</accession>
<keyword evidence="3" id="KW-0808">Transferase</keyword>
<dbReference type="InterPro" id="IPR043502">
    <property type="entry name" value="DNA/RNA_pol_sf"/>
</dbReference>
<proteinExistence type="predicted"/>
<reference evidence="3" key="2">
    <citation type="submission" date="2022-01" db="EMBL/GenBank/DDBJ databases">
        <authorList>
            <person name="Yamashiro T."/>
            <person name="Shiraishi A."/>
            <person name="Satake H."/>
            <person name="Nakayama K."/>
        </authorList>
    </citation>
    <scope>NUCLEOTIDE SEQUENCE</scope>
</reference>
<reference evidence="3" key="1">
    <citation type="journal article" date="2022" name="Int. J. Mol. Sci.">
        <title>Draft Genome of Tanacetum Coccineum: Genomic Comparison of Closely Related Tanacetum-Family Plants.</title>
        <authorList>
            <person name="Yamashiro T."/>
            <person name="Shiraishi A."/>
            <person name="Nakayama K."/>
            <person name="Satake H."/>
        </authorList>
    </citation>
    <scope>NUCLEOTIDE SEQUENCE</scope>
</reference>
<name>A0ABQ4WJT7_9ASTR</name>
<feature type="compositionally biased region" description="Basic and acidic residues" evidence="1">
    <location>
        <begin position="37"/>
        <end position="52"/>
    </location>
</feature>
<evidence type="ECO:0000313" key="4">
    <source>
        <dbReference type="Proteomes" id="UP001151760"/>
    </source>
</evidence>
<sequence>MNVNHKDIENKDVEIELDDELKEPPNAESSDSVSSDSESKRKREADTFRRGVFEVGEPSSAHDSSYDRCLGHRGHARKYIENGCELFLAQVTKQESKKKRLEDVPVIRDVPELQGSKVYSKIDLWSGYHQLRIREEDIPITAFRTRYGHYDSFRKISRLYGEDEEEAFQTLKLKLYSAPILSQPEGSEDFVVYCDASPKGFGAVLMPQEKVIAYASRQLGKNEENYTTP</sequence>
<dbReference type="PANTHER" id="PTHR24559">
    <property type="entry name" value="TRANSPOSON TY3-I GAG-POL POLYPROTEIN"/>
    <property type="match status" value="1"/>
</dbReference>
<dbReference type="EMBL" id="BQNB010008706">
    <property type="protein sequence ID" value="GJS53149.1"/>
    <property type="molecule type" value="Genomic_DNA"/>
</dbReference>
<comment type="caution">
    <text evidence="3">The sequence shown here is derived from an EMBL/GenBank/DDBJ whole genome shotgun (WGS) entry which is preliminary data.</text>
</comment>
<dbReference type="SUPFAM" id="SSF56672">
    <property type="entry name" value="DNA/RNA polymerases"/>
    <property type="match status" value="1"/>
</dbReference>
<feature type="compositionally biased region" description="Basic and acidic residues" evidence="1">
    <location>
        <begin position="1"/>
        <end position="14"/>
    </location>
</feature>
<protein>
    <submittedName>
        <fullName evidence="3">Reverse transcriptase domain-containing protein</fullName>
    </submittedName>
</protein>
<dbReference type="GO" id="GO:0003964">
    <property type="term" value="F:RNA-directed DNA polymerase activity"/>
    <property type="evidence" value="ECO:0007669"/>
    <property type="project" value="UniProtKB-KW"/>
</dbReference>
<dbReference type="Gene3D" id="3.30.70.270">
    <property type="match status" value="1"/>
</dbReference>
<evidence type="ECO:0000256" key="1">
    <source>
        <dbReference type="SAM" id="MobiDB-lite"/>
    </source>
</evidence>
<evidence type="ECO:0000259" key="2">
    <source>
        <dbReference type="Pfam" id="PF17919"/>
    </source>
</evidence>
<organism evidence="3 4">
    <name type="scientific">Tanacetum coccineum</name>
    <dbReference type="NCBI Taxonomy" id="301880"/>
    <lineage>
        <taxon>Eukaryota</taxon>
        <taxon>Viridiplantae</taxon>
        <taxon>Streptophyta</taxon>
        <taxon>Embryophyta</taxon>
        <taxon>Tracheophyta</taxon>
        <taxon>Spermatophyta</taxon>
        <taxon>Magnoliopsida</taxon>
        <taxon>eudicotyledons</taxon>
        <taxon>Gunneridae</taxon>
        <taxon>Pentapetalae</taxon>
        <taxon>asterids</taxon>
        <taxon>campanulids</taxon>
        <taxon>Asterales</taxon>
        <taxon>Asteraceae</taxon>
        <taxon>Asteroideae</taxon>
        <taxon>Anthemideae</taxon>
        <taxon>Anthemidinae</taxon>
        <taxon>Tanacetum</taxon>
    </lineage>
</organism>
<evidence type="ECO:0000313" key="3">
    <source>
        <dbReference type="EMBL" id="GJS53149.1"/>
    </source>
</evidence>
<feature type="region of interest" description="Disordered" evidence="1">
    <location>
        <begin position="1"/>
        <end position="67"/>
    </location>
</feature>
<dbReference type="Pfam" id="PF17919">
    <property type="entry name" value="RT_RNaseH_2"/>
    <property type="match status" value="1"/>
</dbReference>
<dbReference type="Gene3D" id="3.10.10.10">
    <property type="entry name" value="HIV Type 1 Reverse Transcriptase, subunit A, domain 1"/>
    <property type="match status" value="1"/>
</dbReference>
<keyword evidence="3" id="KW-0548">Nucleotidyltransferase</keyword>
<dbReference type="PANTHER" id="PTHR24559:SF444">
    <property type="entry name" value="REVERSE TRANSCRIPTASE DOMAIN-CONTAINING PROTEIN"/>
    <property type="match status" value="1"/>
</dbReference>
<keyword evidence="4" id="KW-1185">Reference proteome</keyword>
<dbReference type="InterPro" id="IPR043128">
    <property type="entry name" value="Rev_trsase/Diguanyl_cyclase"/>
</dbReference>
<feature type="domain" description="Reverse transcriptase/retrotransposon-derived protein RNase H-like" evidence="2">
    <location>
        <begin position="161"/>
        <end position="228"/>
    </location>
</feature>
<dbReference type="Proteomes" id="UP001151760">
    <property type="component" value="Unassembled WGS sequence"/>
</dbReference>
<dbReference type="InterPro" id="IPR053134">
    <property type="entry name" value="RNA-dir_DNA_polymerase"/>
</dbReference>
<gene>
    <name evidence="3" type="ORF">Tco_0626511</name>
</gene>
<dbReference type="InterPro" id="IPR041577">
    <property type="entry name" value="RT_RNaseH_2"/>
</dbReference>
<keyword evidence="3" id="KW-0695">RNA-directed DNA polymerase</keyword>